<dbReference type="AlphaFoldDB" id="A0A7W8HHB0"/>
<dbReference type="EMBL" id="JACHGB010000004">
    <property type="protein sequence ID" value="MBB5272029.1"/>
    <property type="molecule type" value="Genomic_DNA"/>
</dbReference>
<dbReference type="RefSeq" id="WP_183967047.1">
    <property type="nucleotide sequence ID" value="NZ_BAABEW010000002.1"/>
</dbReference>
<comment type="caution">
    <text evidence="1">The sequence shown here is derived from an EMBL/GenBank/DDBJ whole genome shotgun (WGS) entry which is preliminary data.</text>
</comment>
<sequence length="51" mass="5586">MDTIFGAVAAQLKMGLTVRIQDFQHSFSWNAVTVVNPLAQTTSPLLARLII</sequence>
<protein>
    <submittedName>
        <fullName evidence="1">Uncharacterized protein</fullName>
    </submittedName>
</protein>
<keyword evidence="2" id="KW-1185">Reference proteome</keyword>
<evidence type="ECO:0000313" key="1">
    <source>
        <dbReference type="EMBL" id="MBB5272029.1"/>
    </source>
</evidence>
<name>A0A7W8HHB0_9BURK</name>
<evidence type="ECO:0000313" key="2">
    <source>
        <dbReference type="Proteomes" id="UP000532440"/>
    </source>
</evidence>
<gene>
    <name evidence="1" type="ORF">HNQ70_002043</name>
</gene>
<reference evidence="1 2" key="1">
    <citation type="submission" date="2020-08" db="EMBL/GenBank/DDBJ databases">
        <title>Genomic Encyclopedia of Type Strains, Phase IV (KMG-IV): sequencing the most valuable type-strain genomes for metagenomic binning, comparative biology and taxonomic classification.</title>
        <authorList>
            <person name="Goeker M."/>
        </authorList>
    </citation>
    <scope>NUCLEOTIDE SEQUENCE [LARGE SCALE GENOMIC DNA]</scope>
    <source>
        <strain evidence="1 2">DSM 29781</strain>
    </source>
</reference>
<proteinExistence type="predicted"/>
<dbReference type="Proteomes" id="UP000532440">
    <property type="component" value="Unassembled WGS sequence"/>
</dbReference>
<accession>A0A7W8HHB0</accession>
<organism evidence="1 2">
    <name type="scientific">Quisquiliibacterium transsilvanicum</name>
    <dbReference type="NCBI Taxonomy" id="1549638"/>
    <lineage>
        <taxon>Bacteria</taxon>
        <taxon>Pseudomonadati</taxon>
        <taxon>Pseudomonadota</taxon>
        <taxon>Betaproteobacteria</taxon>
        <taxon>Burkholderiales</taxon>
        <taxon>Burkholderiaceae</taxon>
        <taxon>Quisquiliibacterium</taxon>
    </lineage>
</organism>